<keyword evidence="3" id="KW-1185">Reference proteome</keyword>
<comment type="caution">
    <text evidence="2">The sequence shown here is derived from an EMBL/GenBank/DDBJ whole genome shotgun (WGS) entry which is preliminary data.</text>
</comment>
<feature type="compositionally biased region" description="Basic and acidic residues" evidence="1">
    <location>
        <begin position="55"/>
        <end position="64"/>
    </location>
</feature>
<organism evidence="2 3">
    <name type="scientific">Plakobranchus ocellatus</name>
    <dbReference type="NCBI Taxonomy" id="259542"/>
    <lineage>
        <taxon>Eukaryota</taxon>
        <taxon>Metazoa</taxon>
        <taxon>Spiralia</taxon>
        <taxon>Lophotrochozoa</taxon>
        <taxon>Mollusca</taxon>
        <taxon>Gastropoda</taxon>
        <taxon>Heterobranchia</taxon>
        <taxon>Euthyneura</taxon>
        <taxon>Panpulmonata</taxon>
        <taxon>Sacoglossa</taxon>
        <taxon>Placobranchoidea</taxon>
        <taxon>Plakobranchidae</taxon>
        <taxon>Plakobranchus</taxon>
    </lineage>
</organism>
<evidence type="ECO:0000256" key="1">
    <source>
        <dbReference type="SAM" id="MobiDB-lite"/>
    </source>
</evidence>
<evidence type="ECO:0000313" key="2">
    <source>
        <dbReference type="EMBL" id="GFO06392.1"/>
    </source>
</evidence>
<protein>
    <submittedName>
        <fullName evidence="2">Uncharacterized protein</fullName>
    </submittedName>
</protein>
<sequence length="98" mass="11095">MRRPNTIWVPLNSSCQILQYTRPFRVCTVRELKSECLTQAKSSALQLRPNRRHQKGIESEKHGLTQEPGTPHEFYSVVQAVEGQINGVGLNCLYPDAS</sequence>
<name>A0AAV4AH93_9GAST</name>
<accession>A0AAV4AH93</accession>
<evidence type="ECO:0000313" key="3">
    <source>
        <dbReference type="Proteomes" id="UP000735302"/>
    </source>
</evidence>
<feature type="region of interest" description="Disordered" evidence="1">
    <location>
        <begin position="47"/>
        <end position="70"/>
    </location>
</feature>
<reference evidence="2 3" key="1">
    <citation type="journal article" date="2021" name="Elife">
        <title>Chloroplast acquisition without the gene transfer in kleptoplastic sea slugs, Plakobranchus ocellatus.</title>
        <authorList>
            <person name="Maeda T."/>
            <person name="Takahashi S."/>
            <person name="Yoshida T."/>
            <person name="Shimamura S."/>
            <person name="Takaki Y."/>
            <person name="Nagai Y."/>
            <person name="Toyoda A."/>
            <person name="Suzuki Y."/>
            <person name="Arimoto A."/>
            <person name="Ishii H."/>
            <person name="Satoh N."/>
            <person name="Nishiyama T."/>
            <person name="Hasebe M."/>
            <person name="Maruyama T."/>
            <person name="Minagawa J."/>
            <person name="Obokata J."/>
            <person name="Shigenobu S."/>
        </authorList>
    </citation>
    <scope>NUCLEOTIDE SEQUENCE [LARGE SCALE GENOMIC DNA]</scope>
</reference>
<dbReference type="EMBL" id="BLXT01003772">
    <property type="protein sequence ID" value="GFO06392.1"/>
    <property type="molecule type" value="Genomic_DNA"/>
</dbReference>
<gene>
    <name evidence="2" type="ORF">PoB_003289700</name>
</gene>
<proteinExistence type="predicted"/>
<dbReference type="AlphaFoldDB" id="A0AAV4AH93"/>
<dbReference type="Proteomes" id="UP000735302">
    <property type="component" value="Unassembled WGS sequence"/>
</dbReference>